<name>A0AAD7K1T7_9AGAR</name>
<sequence>MSASEDSVKCSKCSYRGPQSTLPQRTNLQYVKTCYNCQEKAAHRRASKRAPDTGDNSTGAQRWAGADTSARRCGPAIQPVKGRAILEWSTALDLLAENKDQAFELDTFIAMTSSSAVEVFQGLEEGPDIAKKIAALVWDATQYRFIYKKLKQSTSAETVATYTFFCAQNDKEVTKTRLVENEHKRQARMKMDRFPCEGYLHVTVDSTSRETLVEDMRNQPASNIWTHVLQDHPHTEITQKQVYALWSKLNEGAWRLDDDQVKSAQMLLNKMCGKEVELIPIPEEDGIHCIAFGFKEILDGWADKNEELAMDSTWRTNAAGYELYGLVGEANGQAIPFAFYSQPTLMGLHLKRCPGIIFTLSDKERAEINSCRAKIAKAKHQLCHWHGIKYVGERLAENKAPLPYDPRWAHEAFEFIDATWAPGVDSGWVEHEDGDEDDESTPPSTCLPPVFILKAGDVRVPV</sequence>
<keyword evidence="3" id="KW-1185">Reference proteome</keyword>
<protein>
    <submittedName>
        <fullName evidence="2">Uncharacterized protein</fullName>
    </submittedName>
</protein>
<gene>
    <name evidence="2" type="ORF">DFH07DRAFT_951631</name>
</gene>
<dbReference type="AlphaFoldDB" id="A0AAD7K1T7"/>
<reference evidence="2" key="1">
    <citation type="submission" date="2023-03" db="EMBL/GenBank/DDBJ databases">
        <title>Massive genome expansion in bonnet fungi (Mycena s.s.) driven by repeated elements and novel gene families across ecological guilds.</title>
        <authorList>
            <consortium name="Lawrence Berkeley National Laboratory"/>
            <person name="Harder C.B."/>
            <person name="Miyauchi S."/>
            <person name="Viragh M."/>
            <person name="Kuo A."/>
            <person name="Thoen E."/>
            <person name="Andreopoulos B."/>
            <person name="Lu D."/>
            <person name="Skrede I."/>
            <person name="Drula E."/>
            <person name="Henrissat B."/>
            <person name="Morin E."/>
            <person name="Kohler A."/>
            <person name="Barry K."/>
            <person name="LaButti K."/>
            <person name="Morin E."/>
            <person name="Salamov A."/>
            <person name="Lipzen A."/>
            <person name="Mereny Z."/>
            <person name="Hegedus B."/>
            <person name="Baldrian P."/>
            <person name="Stursova M."/>
            <person name="Weitz H."/>
            <person name="Taylor A."/>
            <person name="Grigoriev I.V."/>
            <person name="Nagy L.G."/>
            <person name="Martin F."/>
            <person name="Kauserud H."/>
        </authorList>
    </citation>
    <scope>NUCLEOTIDE SEQUENCE</scope>
    <source>
        <strain evidence="2">CBHHK188m</strain>
    </source>
</reference>
<evidence type="ECO:0000313" key="2">
    <source>
        <dbReference type="EMBL" id="KAJ7776502.1"/>
    </source>
</evidence>
<comment type="caution">
    <text evidence="2">The sequence shown here is derived from an EMBL/GenBank/DDBJ whole genome shotgun (WGS) entry which is preliminary data.</text>
</comment>
<organism evidence="2 3">
    <name type="scientific">Mycena maculata</name>
    <dbReference type="NCBI Taxonomy" id="230809"/>
    <lineage>
        <taxon>Eukaryota</taxon>
        <taxon>Fungi</taxon>
        <taxon>Dikarya</taxon>
        <taxon>Basidiomycota</taxon>
        <taxon>Agaricomycotina</taxon>
        <taxon>Agaricomycetes</taxon>
        <taxon>Agaricomycetidae</taxon>
        <taxon>Agaricales</taxon>
        <taxon>Marasmiineae</taxon>
        <taxon>Mycenaceae</taxon>
        <taxon>Mycena</taxon>
    </lineage>
</organism>
<accession>A0AAD7K1T7</accession>
<dbReference type="EMBL" id="JARJLG010000012">
    <property type="protein sequence ID" value="KAJ7776502.1"/>
    <property type="molecule type" value="Genomic_DNA"/>
</dbReference>
<dbReference type="Proteomes" id="UP001215280">
    <property type="component" value="Unassembled WGS sequence"/>
</dbReference>
<proteinExistence type="predicted"/>
<evidence type="ECO:0000313" key="3">
    <source>
        <dbReference type="Proteomes" id="UP001215280"/>
    </source>
</evidence>
<feature type="region of interest" description="Disordered" evidence="1">
    <location>
        <begin position="45"/>
        <end position="70"/>
    </location>
</feature>
<evidence type="ECO:0000256" key="1">
    <source>
        <dbReference type="SAM" id="MobiDB-lite"/>
    </source>
</evidence>